<keyword evidence="2" id="KW-1185">Reference proteome</keyword>
<protein>
    <submittedName>
        <fullName evidence="1">Uncharacterized protein</fullName>
    </submittedName>
</protein>
<reference evidence="1 2" key="1">
    <citation type="submission" date="2024-07" db="EMBL/GenBank/DDBJ databases">
        <title>Section-level genome sequencing and comparative genomics of Aspergillus sections Usti and Cavernicolus.</title>
        <authorList>
            <consortium name="Lawrence Berkeley National Laboratory"/>
            <person name="Nybo J.L."/>
            <person name="Vesth T.C."/>
            <person name="Theobald S."/>
            <person name="Frisvad J.C."/>
            <person name="Larsen T.O."/>
            <person name="Kjaerboelling I."/>
            <person name="Rothschild-Mancinelli K."/>
            <person name="Lyhne E.K."/>
            <person name="Kogle M.E."/>
            <person name="Barry K."/>
            <person name="Clum A."/>
            <person name="Na H."/>
            <person name="Ledsgaard L."/>
            <person name="Lin J."/>
            <person name="Lipzen A."/>
            <person name="Kuo A."/>
            <person name="Riley R."/>
            <person name="Mondo S."/>
            <person name="Labutti K."/>
            <person name="Haridas S."/>
            <person name="Pangalinan J."/>
            <person name="Salamov A.A."/>
            <person name="Simmons B.A."/>
            <person name="Magnuson J.K."/>
            <person name="Chen J."/>
            <person name="Drula E."/>
            <person name="Henrissat B."/>
            <person name="Wiebenga A."/>
            <person name="Lubbers R.J."/>
            <person name="Gomes A.C."/>
            <person name="Makela M.R."/>
            <person name="Stajich J."/>
            <person name="Grigoriev I.V."/>
            <person name="Mortensen U.H."/>
            <person name="De Vries R.P."/>
            <person name="Baker S.E."/>
            <person name="Andersen M.R."/>
        </authorList>
    </citation>
    <scope>NUCLEOTIDE SEQUENCE [LARGE SCALE GENOMIC DNA]</scope>
    <source>
        <strain evidence="1 2">CBS 209.92</strain>
    </source>
</reference>
<accession>A0ABR4FGV3</accession>
<organism evidence="1 2">
    <name type="scientific">Aspergillus keveii</name>
    <dbReference type="NCBI Taxonomy" id="714993"/>
    <lineage>
        <taxon>Eukaryota</taxon>
        <taxon>Fungi</taxon>
        <taxon>Dikarya</taxon>
        <taxon>Ascomycota</taxon>
        <taxon>Pezizomycotina</taxon>
        <taxon>Eurotiomycetes</taxon>
        <taxon>Eurotiomycetidae</taxon>
        <taxon>Eurotiales</taxon>
        <taxon>Aspergillaceae</taxon>
        <taxon>Aspergillus</taxon>
        <taxon>Aspergillus subgen. Nidulantes</taxon>
    </lineage>
</organism>
<dbReference type="Proteomes" id="UP001610563">
    <property type="component" value="Unassembled WGS sequence"/>
</dbReference>
<gene>
    <name evidence="1" type="ORF">BJX66DRAFT_192713</name>
</gene>
<name>A0ABR4FGV3_9EURO</name>
<evidence type="ECO:0000313" key="2">
    <source>
        <dbReference type="Proteomes" id="UP001610563"/>
    </source>
</evidence>
<comment type="caution">
    <text evidence="1">The sequence shown here is derived from an EMBL/GenBank/DDBJ whole genome shotgun (WGS) entry which is preliminary data.</text>
</comment>
<proteinExistence type="predicted"/>
<evidence type="ECO:0000313" key="1">
    <source>
        <dbReference type="EMBL" id="KAL2782464.1"/>
    </source>
</evidence>
<sequence length="268" mass="29969">MERPPSCFSSMSSMIFRRPAIPVSPYHVSHALLYFVIHSSTRSLGRITCLSNMLDASSGLMSRASITLSCSCFSSSAVSSSFTLRTFWIVRFALSTAFLTCSLYAARAALNPRCDVNHFVERFGFLLVHHGIFDLRFEDVVIPRAVCFVFPIEVRCNLVKFRGEFSNTHIWSLSKRIHASFSGLFGIRVPEGFGDLLLEACIGVENSISTIFPICTFRVFLKVSHEWLEPVKGGSSEICSSEKYRLRVDRLPSKDSALFALIPLNVSN</sequence>
<dbReference type="EMBL" id="JBFTWV010000425">
    <property type="protein sequence ID" value="KAL2782464.1"/>
    <property type="molecule type" value="Genomic_DNA"/>
</dbReference>